<dbReference type="OrthoDB" id="9786954at2"/>
<evidence type="ECO:0000256" key="9">
    <source>
        <dbReference type="ARBA" id="ARBA00023235"/>
    </source>
</evidence>
<dbReference type="InterPro" id="IPR044643">
    <property type="entry name" value="TrpF_fam"/>
</dbReference>
<evidence type="ECO:0000256" key="6">
    <source>
        <dbReference type="ARBA" id="ARBA00022605"/>
    </source>
</evidence>
<comment type="catalytic activity">
    <reaction evidence="1 10">
        <text>N-(5-phospho-beta-D-ribosyl)anthranilate = 1-(2-carboxyphenylamino)-1-deoxy-D-ribulose 5-phosphate</text>
        <dbReference type="Rhea" id="RHEA:21540"/>
        <dbReference type="ChEBI" id="CHEBI:18277"/>
        <dbReference type="ChEBI" id="CHEBI:58613"/>
        <dbReference type="EC" id="5.3.1.24"/>
    </reaction>
</comment>
<evidence type="ECO:0000256" key="1">
    <source>
        <dbReference type="ARBA" id="ARBA00001164"/>
    </source>
</evidence>
<dbReference type="EC" id="5.3.1.24" evidence="4 10"/>
<organism evidence="12 13">
    <name type="scientific">Anaerosporomusa subterranea</name>
    <dbReference type="NCBI Taxonomy" id="1794912"/>
    <lineage>
        <taxon>Bacteria</taxon>
        <taxon>Bacillati</taxon>
        <taxon>Bacillota</taxon>
        <taxon>Negativicutes</taxon>
        <taxon>Acetonemataceae</taxon>
        <taxon>Anaerosporomusa</taxon>
    </lineage>
</organism>
<dbReference type="GO" id="GO:0004640">
    <property type="term" value="F:phosphoribosylanthranilate isomerase activity"/>
    <property type="evidence" value="ECO:0007669"/>
    <property type="project" value="UniProtKB-UniRule"/>
</dbReference>
<dbReference type="Proteomes" id="UP000076268">
    <property type="component" value="Unassembled WGS sequence"/>
</dbReference>
<dbReference type="InterPro" id="IPR013785">
    <property type="entry name" value="Aldolase_TIM"/>
</dbReference>
<keyword evidence="7 10" id="KW-0822">Tryptophan biosynthesis</keyword>
<evidence type="ECO:0000256" key="10">
    <source>
        <dbReference type="HAMAP-Rule" id="MF_00135"/>
    </source>
</evidence>
<feature type="domain" description="N-(5'phosphoribosyl) anthranilate isomerase (PRAI)" evidence="11">
    <location>
        <begin position="4"/>
        <end position="196"/>
    </location>
</feature>
<keyword evidence="13" id="KW-1185">Reference proteome</keyword>
<accession>A0A154BPN5</accession>
<dbReference type="PANTHER" id="PTHR42894:SF1">
    <property type="entry name" value="N-(5'-PHOSPHORIBOSYL)ANTHRANILATE ISOMERASE"/>
    <property type="match status" value="1"/>
</dbReference>
<dbReference type="EMBL" id="LSGP01000020">
    <property type="protein sequence ID" value="KYZ75855.1"/>
    <property type="molecule type" value="Genomic_DNA"/>
</dbReference>
<dbReference type="InterPro" id="IPR001240">
    <property type="entry name" value="PRAI_dom"/>
</dbReference>
<dbReference type="Pfam" id="PF00697">
    <property type="entry name" value="PRAI"/>
    <property type="match status" value="1"/>
</dbReference>
<evidence type="ECO:0000256" key="5">
    <source>
        <dbReference type="ARBA" id="ARBA00022272"/>
    </source>
</evidence>
<evidence type="ECO:0000259" key="11">
    <source>
        <dbReference type="Pfam" id="PF00697"/>
    </source>
</evidence>
<comment type="caution">
    <text evidence="12">The sequence shown here is derived from an EMBL/GenBank/DDBJ whole genome shotgun (WGS) entry which is preliminary data.</text>
</comment>
<keyword evidence="6 10" id="KW-0028">Amino-acid biosynthesis</keyword>
<dbReference type="NCBIfam" id="NF002298">
    <property type="entry name" value="PRK01222.1-4"/>
    <property type="match status" value="1"/>
</dbReference>
<comment type="pathway">
    <text evidence="2 10">Amino-acid biosynthesis; L-tryptophan biosynthesis; L-tryptophan from chorismate: step 3/5.</text>
</comment>
<reference evidence="12 13" key="1">
    <citation type="submission" date="2016-02" db="EMBL/GenBank/DDBJ databases">
        <title>Anaerosporomusa subterraneum gen. nov., sp. nov., a spore-forming obligate anaerobe isolated from saprolite.</title>
        <authorList>
            <person name="Choi J.K."/>
            <person name="Shah M."/>
            <person name="Yee N."/>
        </authorList>
    </citation>
    <scope>NUCLEOTIDE SEQUENCE [LARGE SCALE GENOMIC DNA]</scope>
    <source>
        <strain evidence="12 13">RU4</strain>
    </source>
</reference>
<evidence type="ECO:0000256" key="7">
    <source>
        <dbReference type="ARBA" id="ARBA00022822"/>
    </source>
</evidence>
<evidence type="ECO:0000256" key="3">
    <source>
        <dbReference type="ARBA" id="ARBA00007571"/>
    </source>
</evidence>
<keyword evidence="9 10" id="KW-0413">Isomerase</keyword>
<comment type="similarity">
    <text evidence="3 10">Belongs to the TrpF family.</text>
</comment>
<dbReference type="Gene3D" id="3.20.20.70">
    <property type="entry name" value="Aldolase class I"/>
    <property type="match status" value="1"/>
</dbReference>
<dbReference type="FunFam" id="3.20.20.70:FF:000075">
    <property type="entry name" value="Tryptophan biosynthesis protein TRP1"/>
    <property type="match status" value="1"/>
</dbReference>
<dbReference type="STRING" id="1794912.AXX12_11710"/>
<proteinExistence type="inferred from homology"/>
<sequence>MIRIKICGLQDIATALEAAEAGADAIGMVFAPSKRQVQPTIAREICQALPPFVSKVGVFVDAKEGLVKEIVAMCGLDTLQFHGQETADYCSQFPQTVIKAFQMKDQGSLAKLSGFRNYTLLLDSYSAGQMGGTGHVFPWEIARKVSQEYRIILAGGLSTDNVLAAIRAVQPFAVDVSSGVESNGVKDSKKIKEFITTIRRWEYHGSD</sequence>
<dbReference type="SUPFAM" id="SSF51366">
    <property type="entry name" value="Ribulose-phoshate binding barrel"/>
    <property type="match status" value="1"/>
</dbReference>
<dbReference type="CDD" id="cd00405">
    <property type="entry name" value="PRAI"/>
    <property type="match status" value="1"/>
</dbReference>
<dbReference type="RefSeq" id="WP_066243748.1">
    <property type="nucleotide sequence ID" value="NZ_LSGP01000020.1"/>
</dbReference>
<name>A0A154BPN5_ANASB</name>
<protein>
    <recommendedName>
        <fullName evidence="5 10">N-(5'-phosphoribosyl)anthranilate isomerase</fullName>
        <shortName evidence="10">PRAI</shortName>
        <ecNumber evidence="4 10">5.3.1.24</ecNumber>
    </recommendedName>
</protein>
<dbReference type="GO" id="GO:0000162">
    <property type="term" value="P:L-tryptophan biosynthetic process"/>
    <property type="evidence" value="ECO:0007669"/>
    <property type="project" value="UniProtKB-UniRule"/>
</dbReference>
<evidence type="ECO:0000256" key="2">
    <source>
        <dbReference type="ARBA" id="ARBA00004664"/>
    </source>
</evidence>
<gene>
    <name evidence="10" type="primary">trpF</name>
    <name evidence="12" type="ORF">AXX12_11710</name>
</gene>
<evidence type="ECO:0000313" key="12">
    <source>
        <dbReference type="EMBL" id="KYZ75855.1"/>
    </source>
</evidence>
<dbReference type="InterPro" id="IPR011060">
    <property type="entry name" value="RibuloseP-bd_barrel"/>
</dbReference>
<dbReference type="UniPathway" id="UPA00035">
    <property type="reaction ID" value="UER00042"/>
</dbReference>
<evidence type="ECO:0000313" key="13">
    <source>
        <dbReference type="Proteomes" id="UP000076268"/>
    </source>
</evidence>
<evidence type="ECO:0000256" key="8">
    <source>
        <dbReference type="ARBA" id="ARBA00023141"/>
    </source>
</evidence>
<evidence type="ECO:0000256" key="4">
    <source>
        <dbReference type="ARBA" id="ARBA00012572"/>
    </source>
</evidence>
<dbReference type="HAMAP" id="MF_00135">
    <property type="entry name" value="PRAI"/>
    <property type="match status" value="1"/>
</dbReference>
<keyword evidence="8 10" id="KW-0057">Aromatic amino acid biosynthesis</keyword>
<dbReference type="PANTHER" id="PTHR42894">
    <property type="entry name" value="N-(5'-PHOSPHORIBOSYL)ANTHRANILATE ISOMERASE"/>
    <property type="match status" value="1"/>
</dbReference>
<dbReference type="AlphaFoldDB" id="A0A154BPN5"/>